<accession>A0A067MKH1</accession>
<dbReference type="EMBL" id="KL198053">
    <property type="protein sequence ID" value="KDQ12076.1"/>
    <property type="molecule type" value="Genomic_DNA"/>
</dbReference>
<evidence type="ECO:0000259" key="2">
    <source>
        <dbReference type="Pfam" id="PF20149"/>
    </source>
</evidence>
<keyword evidence="4" id="KW-1185">Reference proteome</keyword>
<reference evidence="4" key="1">
    <citation type="journal article" date="2014" name="Proc. Natl. Acad. Sci. U.S.A.">
        <title>Extensive sampling of basidiomycete genomes demonstrates inadequacy of the white-rot/brown-rot paradigm for wood decay fungi.</title>
        <authorList>
            <person name="Riley R."/>
            <person name="Salamov A.A."/>
            <person name="Brown D.W."/>
            <person name="Nagy L.G."/>
            <person name="Floudas D."/>
            <person name="Held B.W."/>
            <person name="Levasseur A."/>
            <person name="Lombard V."/>
            <person name="Morin E."/>
            <person name="Otillar R."/>
            <person name="Lindquist E.A."/>
            <person name="Sun H."/>
            <person name="LaButti K.M."/>
            <person name="Schmutz J."/>
            <person name="Jabbour D."/>
            <person name="Luo H."/>
            <person name="Baker S.E."/>
            <person name="Pisabarro A.G."/>
            <person name="Walton J.D."/>
            <person name="Blanchette R.A."/>
            <person name="Henrissat B."/>
            <person name="Martin F."/>
            <person name="Cullen D."/>
            <person name="Hibbett D.S."/>
            <person name="Grigoriev I.V."/>
        </authorList>
    </citation>
    <scope>NUCLEOTIDE SEQUENCE [LARGE SCALE GENOMIC DNA]</scope>
    <source>
        <strain evidence="4">FD-172 SS1</strain>
    </source>
</reference>
<dbReference type="Proteomes" id="UP000027195">
    <property type="component" value="Unassembled WGS sequence"/>
</dbReference>
<organism evidence="3 4">
    <name type="scientific">Botryobasidium botryosum (strain FD-172 SS1)</name>
    <dbReference type="NCBI Taxonomy" id="930990"/>
    <lineage>
        <taxon>Eukaryota</taxon>
        <taxon>Fungi</taxon>
        <taxon>Dikarya</taxon>
        <taxon>Basidiomycota</taxon>
        <taxon>Agaricomycotina</taxon>
        <taxon>Agaricomycetes</taxon>
        <taxon>Cantharellales</taxon>
        <taxon>Botryobasidiaceae</taxon>
        <taxon>Botryobasidium</taxon>
    </lineage>
</organism>
<evidence type="ECO:0000313" key="3">
    <source>
        <dbReference type="EMBL" id="KDQ12076.1"/>
    </source>
</evidence>
<gene>
    <name evidence="3" type="ORF">BOTBODRAFT_635548</name>
</gene>
<dbReference type="HOGENOM" id="CLU_618185_0_0_1"/>
<dbReference type="Pfam" id="PF20149">
    <property type="entry name" value="DUF6532"/>
    <property type="match status" value="1"/>
</dbReference>
<dbReference type="STRING" id="930990.A0A067MKH1"/>
<feature type="compositionally biased region" description="Basic and acidic residues" evidence="1">
    <location>
        <begin position="56"/>
        <end position="68"/>
    </location>
</feature>
<dbReference type="AlphaFoldDB" id="A0A067MKH1"/>
<name>A0A067MKH1_BOTB1</name>
<proteinExistence type="predicted"/>
<dbReference type="OrthoDB" id="3257342at2759"/>
<feature type="domain" description="DUF6532" evidence="2">
    <location>
        <begin position="181"/>
        <end position="366"/>
    </location>
</feature>
<dbReference type="InParanoid" id="A0A067MKH1"/>
<feature type="compositionally biased region" description="Acidic residues" evidence="1">
    <location>
        <begin position="92"/>
        <end position="121"/>
    </location>
</feature>
<protein>
    <recommendedName>
        <fullName evidence="2">DUF6532 domain-containing protein</fullName>
    </recommendedName>
</protein>
<evidence type="ECO:0000313" key="4">
    <source>
        <dbReference type="Proteomes" id="UP000027195"/>
    </source>
</evidence>
<feature type="region of interest" description="Disordered" evidence="1">
    <location>
        <begin position="48"/>
        <end position="171"/>
    </location>
</feature>
<evidence type="ECO:0000256" key="1">
    <source>
        <dbReference type="SAM" id="MobiDB-lite"/>
    </source>
</evidence>
<sequence>MPADKTSKSGRCLKPSSWKRGQALFYSDEKEEEQRLAKKKKMDALAARVEAEQEDKDDRATRLLREKSSSVSTPINTDEEIGPRAPTHCVNNDEDPEDDEDEEQEDEEQEDEDEEEEDEDETPTRHRQVPNSDAEGDVFSSSKHQNPLALDRRAPRNTVNSHPNRPKASDYAGQVRLSLIAANHRFRCLVATQDPFPKPDDAIGLGDIAFEDVTGGLEAMDAQLKVITKGTCQMRSKLKRTIRLILPAHFSFTETKSPLYNRKLYKSLIEGDAYIHEIPEEKAGKFLHTLGFEAFKSMWFENGEDDGMHYADIFGPCLSPKCIALIYTMIRTALDEWATGIRVGVKFVTGPYRTIYKKLLKEIRDIETSGPDGKAIIQAIGEEFWTNASSLPSAKYIRNRAPETSLSEAEISGAIQYAQARAARLKAQQAENDDADAENADYN</sequence>
<dbReference type="InterPro" id="IPR045341">
    <property type="entry name" value="DUF6532"/>
</dbReference>